<keyword evidence="1" id="KW-0812">Transmembrane</keyword>
<proteinExistence type="predicted"/>
<reference evidence="2 3" key="1">
    <citation type="submission" date="2023-05" db="EMBL/GenBank/DDBJ databases">
        <title>Gordonibacter KGMB12511T sp. nov., isolated from faeces of healthy Korean.</title>
        <authorList>
            <person name="Kim H.S."/>
            <person name="Kim J.-S."/>
            <person name="Suh M.K."/>
            <person name="Eom M.K."/>
            <person name="Do H.E."/>
            <person name="Lee J.-S."/>
        </authorList>
    </citation>
    <scope>NUCLEOTIDE SEQUENCE [LARGE SCALE GENOMIC DNA]</scope>
    <source>
        <strain evidence="2 3">KGMB12511</strain>
    </source>
</reference>
<feature type="transmembrane region" description="Helical" evidence="1">
    <location>
        <begin position="220"/>
        <end position="241"/>
    </location>
</feature>
<evidence type="ECO:0000313" key="3">
    <source>
        <dbReference type="Proteomes" id="UP001232750"/>
    </source>
</evidence>
<gene>
    <name evidence="2" type="ORF">QNJ86_09275</name>
</gene>
<evidence type="ECO:0000256" key="1">
    <source>
        <dbReference type="SAM" id="Phobius"/>
    </source>
</evidence>
<organism evidence="2 3">
    <name type="scientific">Gordonibacter faecis</name>
    <dbReference type="NCBI Taxonomy" id="3047475"/>
    <lineage>
        <taxon>Bacteria</taxon>
        <taxon>Bacillati</taxon>
        <taxon>Actinomycetota</taxon>
        <taxon>Coriobacteriia</taxon>
        <taxon>Eggerthellales</taxon>
        <taxon>Eggerthellaceae</taxon>
        <taxon>Gordonibacter</taxon>
    </lineage>
</organism>
<name>A0ABT7DN75_9ACTN</name>
<feature type="transmembrane region" description="Helical" evidence="1">
    <location>
        <begin position="85"/>
        <end position="105"/>
    </location>
</feature>
<dbReference type="Proteomes" id="UP001232750">
    <property type="component" value="Unassembled WGS sequence"/>
</dbReference>
<dbReference type="GO" id="GO:0016491">
    <property type="term" value="F:oxidoreductase activity"/>
    <property type="evidence" value="ECO:0007669"/>
    <property type="project" value="UniProtKB-KW"/>
</dbReference>
<keyword evidence="1" id="KW-1133">Transmembrane helix</keyword>
<dbReference type="RefSeq" id="WP_283832331.1">
    <property type="nucleotide sequence ID" value="NZ_JASJEU010000018.1"/>
</dbReference>
<feature type="transmembrane region" description="Helical" evidence="1">
    <location>
        <begin position="12"/>
        <end position="32"/>
    </location>
</feature>
<feature type="transmembrane region" description="Helical" evidence="1">
    <location>
        <begin position="117"/>
        <end position="136"/>
    </location>
</feature>
<dbReference type="EC" id="1.8.5.3" evidence="2"/>
<evidence type="ECO:0000313" key="2">
    <source>
        <dbReference type="EMBL" id="MDJ1650989.1"/>
    </source>
</evidence>
<feature type="transmembrane region" description="Helical" evidence="1">
    <location>
        <begin position="253"/>
        <end position="276"/>
    </location>
</feature>
<feature type="transmembrane region" description="Helical" evidence="1">
    <location>
        <begin position="184"/>
        <end position="208"/>
    </location>
</feature>
<keyword evidence="2" id="KW-0560">Oxidoreductase</keyword>
<accession>A0ABT7DN75</accession>
<keyword evidence="1" id="KW-0472">Membrane</keyword>
<comment type="caution">
    <text evidence="2">The sequence shown here is derived from an EMBL/GenBank/DDBJ whole genome shotgun (WGS) entry which is preliminary data.</text>
</comment>
<keyword evidence="3" id="KW-1185">Reference proteome</keyword>
<dbReference type="Pfam" id="PF04976">
    <property type="entry name" value="DmsC"/>
    <property type="match status" value="1"/>
</dbReference>
<feature type="transmembrane region" description="Helical" evidence="1">
    <location>
        <begin position="44"/>
        <end position="65"/>
    </location>
</feature>
<protein>
    <submittedName>
        <fullName evidence="2">Dimethyl sulfoxide reductase anchor subunit</fullName>
        <ecNumber evidence="2">1.8.5.3</ecNumber>
    </submittedName>
</protein>
<sequence>MESVYANVPLALGATFSLIGAGSFAVLAVLAGVYRPERRQLQNIATLTIMPCLALVLGCVAAWFAFQDQTGAVVLLRGVDGVLPFVVVGVGGLLVLLAVAHCVVANGGRVAESGQKLLLYGAGVLGVLFVWVVGIAHELSADPSWTTLATPIQMLGCALLGGSALATLIFEKADALGASSVKKVLVASAACGAVLGMGGLAAQLMVAASVSGAGGVGADLVGVSSSQSVVGFFCFAAALLFEVMALRTKETGYHSVIAVICVFVGVFCARLVFYALQVTVAV</sequence>
<dbReference type="EMBL" id="JASJEU010000018">
    <property type="protein sequence ID" value="MDJ1650989.1"/>
    <property type="molecule type" value="Genomic_DNA"/>
</dbReference>
<dbReference type="InterPro" id="IPR007059">
    <property type="entry name" value="DmsC"/>
</dbReference>
<feature type="transmembrane region" description="Helical" evidence="1">
    <location>
        <begin position="148"/>
        <end position="170"/>
    </location>
</feature>